<dbReference type="Gramene" id="MELO3C029718.2.1">
    <property type="protein sequence ID" value="MELO3C029718.2.1"/>
    <property type="gene ID" value="MELO3C029718.2"/>
</dbReference>
<dbReference type="AlphaFoldDB" id="A0A9I9E763"/>
<sequence length="154" mass="18220">GREVFWNEEEVVNYKDAYRVKHVLSLPLHASQIIRLETRFLNKIYASMWILNVWKMIYEIFINYMTEILSLRLENTVCTLVEIEFPSLIGCLSLLKLPYRLQYVFRVGHRSRQIHVKKSVVRRFHAIFWSKLAGSPGGGVTGYANHFFIYFAIF</sequence>
<dbReference type="EnsemblPlants" id="MELO3C029718.2.1">
    <property type="protein sequence ID" value="MELO3C029718.2.1"/>
    <property type="gene ID" value="MELO3C029718.2"/>
</dbReference>
<evidence type="ECO:0000313" key="1">
    <source>
        <dbReference type="EnsemblPlants" id="MELO3C029718.2.1"/>
    </source>
</evidence>
<name>A0A9I9E763_CUCME</name>
<reference evidence="1" key="1">
    <citation type="submission" date="2023-03" db="UniProtKB">
        <authorList>
            <consortium name="EnsemblPlants"/>
        </authorList>
    </citation>
    <scope>IDENTIFICATION</scope>
</reference>
<accession>A0A9I9E763</accession>
<protein>
    <submittedName>
        <fullName evidence="1">Uncharacterized protein</fullName>
    </submittedName>
</protein>
<proteinExistence type="predicted"/>
<organism evidence="1">
    <name type="scientific">Cucumis melo</name>
    <name type="common">Muskmelon</name>
    <dbReference type="NCBI Taxonomy" id="3656"/>
    <lineage>
        <taxon>Eukaryota</taxon>
        <taxon>Viridiplantae</taxon>
        <taxon>Streptophyta</taxon>
        <taxon>Embryophyta</taxon>
        <taxon>Tracheophyta</taxon>
        <taxon>Spermatophyta</taxon>
        <taxon>Magnoliopsida</taxon>
        <taxon>eudicotyledons</taxon>
        <taxon>Gunneridae</taxon>
        <taxon>Pentapetalae</taxon>
        <taxon>rosids</taxon>
        <taxon>fabids</taxon>
        <taxon>Cucurbitales</taxon>
        <taxon>Cucurbitaceae</taxon>
        <taxon>Benincaseae</taxon>
        <taxon>Cucumis</taxon>
    </lineage>
</organism>